<name>A0A094YN95_9BACT</name>
<dbReference type="Proteomes" id="UP000029452">
    <property type="component" value="Unassembled WGS sequence"/>
</dbReference>
<dbReference type="AlphaFoldDB" id="A0A094YN95"/>
<sequence length="52" mass="5991">MKRDKNLSPTVKIMTLLKPSRKPHSFSNQDSPVLHLSVTNTYSLIPLRKKFP</sequence>
<organism evidence="1 2">
    <name type="scientific">Leptospirillum ferriphilum</name>
    <dbReference type="NCBI Taxonomy" id="178606"/>
    <lineage>
        <taxon>Bacteria</taxon>
        <taxon>Pseudomonadati</taxon>
        <taxon>Nitrospirota</taxon>
        <taxon>Nitrospiria</taxon>
        <taxon>Nitrospirales</taxon>
        <taxon>Nitrospiraceae</taxon>
        <taxon>Leptospirillum</taxon>
    </lineage>
</organism>
<dbReference type="EMBL" id="JPGK01000002">
    <property type="protein sequence ID" value="KGA94711.1"/>
    <property type="molecule type" value="Genomic_DNA"/>
</dbReference>
<comment type="caution">
    <text evidence="1">The sequence shown here is derived from an EMBL/GenBank/DDBJ whole genome shotgun (WGS) entry which is preliminary data.</text>
</comment>
<evidence type="ECO:0000313" key="1">
    <source>
        <dbReference type="EMBL" id="KGA94711.1"/>
    </source>
</evidence>
<protein>
    <submittedName>
        <fullName evidence="1">Uncharacterized protein</fullName>
    </submittedName>
</protein>
<gene>
    <name evidence="1" type="ORF">LptCag_2141</name>
</gene>
<evidence type="ECO:0000313" key="2">
    <source>
        <dbReference type="Proteomes" id="UP000029452"/>
    </source>
</evidence>
<reference evidence="1 2" key="1">
    <citation type="submission" date="2014-06" db="EMBL/GenBank/DDBJ databases">
        <title>Draft genome sequence of iron oxidizing acidophile Leptospirillum ferriphilum DSM14647.</title>
        <authorList>
            <person name="Cardenas J.P."/>
            <person name="Lazcano M."/>
            <person name="Ossandon F.J."/>
            <person name="Corbett M."/>
            <person name="Holmes D.S."/>
            <person name="Watkin E."/>
        </authorList>
    </citation>
    <scope>NUCLEOTIDE SEQUENCE [LARGE SCALE GENOMIC DNA]</scope>
    <source>
        <strain evidence="1 2">DSM 14647</strain>
    </source>
</reference>
<proteinExistence type="predicted"/>
<accession>A0A094YN95</accession>